<dbReference type="SUPFAM" id="SSF55136">
    <property type="entry name" value="Probable bacterial effector-binding domain"/>
    <property type="match status" value="1"/>
</dbReference>
<dbReference type="InterPro" id="IPR011256">
    <property type="entry name" value="Reg_factor_effector_dom_sf"/>
</dbReference>
<evidence type="ECO:0000259" key="2">
    <source>
        <dbReference type="SMART" id="SM00871"/>
    </source>
</evidence>
<dbReference type="Proteomes" id="UP000323886">
    <property type="component" value="Unassembled WGS sequence"/>
</dbReference>
<feature type="compositionally biased region" description="Basic and acidic residues" evidence="1">
    <location>
        <begin position="44"/>
        <end position="65"/>
    </location>
</feature>
<feature type="region of interest" description="Disordered" evidence="1">
    <location>
        <begin position="39"/>
        <end position="65"/>
    </location>
</feature>
<evidence type="ECO:0000256" key="1">
    <source>
        <dbReference type="SAM" id="MobiDB-lite"/>
    </source>
</evidence>
<dbReference type="SMART" id="SM00871">
    <property type="entry name" value="AraC_E_bind"/>
    <property type="match status" value="1"/>
</dbReference>
<evidence type="ECO:0000313" key="3">
    <source>
        <dbReference type="EMBL" id="KAA5601222.1"/>
    </source>
</evidence>
<dbReference type="Gene3D" id="3.20.80.10">
    <property type="entry name" value="Regulatory factor, effector binding domain"/>
    <property type="match status" value="1"/>
</dbReference>
<reference evidence="3 4" key="1">
    <citation type="submission" date="2019-09" db="EMBL/GenBank/DDBJ databases">
        <title>Draft Whole-Genome sequence of Blastochloris sulfoviridis DSM 729.</title>
        <authorList>
            <person name="Meyer T.E."/>
            <person name="Kyndt J.A."/>
        </authorList>
    </citation>
    <scope>NUCLEOTIDE SEQUENCE [LARGE SCALE GENOMIC DNA]</scope>
    <source>
        <strain evidence="3 4">DSM 729</strain>
    </source>
</reference>
<feature type="region of interest" description="Disordered" evidence="1">
    <location>
        <begin position="89"/>
        <end position="121"/>
    </location>
</feature>
<protein>
    <submittedName>
        <fullName evidence="3">GyrI-like domain-containing protein</fullName>
    </submittedName>
</protein>
<feature type="domain" description="AraC effector-binding" evidence="2">
    <location>
        <begin position="121"/>
        <end position="272"/>
    </location>
</feature>
<comment type="caution">
    <text evidence="3">The sequence shown here is derived from an EMBL/GenBank/DDBJ whole genome shotgun (WGS) entry which is preliminary data.</text>
</comment>
<keyword evidence="4" id="KW-1185">Reference proteome</keyword>
<evidence type="ECO:0000313" key="4">
    <source>
        <dbReference type="Proteomes" id="UP000323886"/>
    </source>
</evidence>
<dbReference type="InterPro" id="IPR029442">
    <property type="entry name" value="GyrI-like"/>
</dbReference>
<accession>A0A5M6HZ75</accession>
<dbReference type="EMBL" id="VWPL01000014">
    <property type="protein sequence ID" value="KAA5601222.1"/>
    <property type="molecule type" value="Genomic_DNA"/>
</dbReference>
<dbReference type="Pfam" id="PF06445">
    <property type="entry name" value="GyrI-like"/>
    <property type="match status" value="1"/>
</dbReference>
<proteinExistence type="predicted"/>
<dbReference type="RefSeq" id="WP_150097491.1">
    <property type="nucleotide sequence ID" value="NZ_VWPL01000014.1"/>
</dbReference>
<gene>
    <name evidence="3" type="ORF">F1193_09775</name>
</gene>
<organism evidence="3 4">
    <name type="scientific">Blastochloris sulfoviridis</name>
    <dbReference type="NCBI Taxonomy" id="50712"/>
    <lineage>
        <taxon>Bacteria</taxon>
        <taxon>Pseudomonadati</taxon>
        <taxon>Pseudomonadota</taxon>
        <taxon>Alphaproteobacteria</taxon>
        <taxon>Hyphomicrobiales</taxon>
        <taxon>Blastochloridaceae</taxon>
        <taxon>Blastochloris</taxon>
    </lineage>
</organism>
<sequence>MALPAPFILKKGRSARAATTNLGVERDVSIWRMTAAIASRRRGKDPGAPRSHDAPSGHGNVDHDAGDIVMKSSVAAMLAALFLSTGSGLAETPPSAPAEAGQPAAPPPTANELPAQPGDPFGEEVEFAERRILSVRGGAGWENGFETLRQAFETVKVGLAERKLKADGNPVVVYLRADDAGFDFEAGVPVAAAPEAADAPADDRLGIRKTPSGRAVRFTHRGAFDTMDRTYDAMTNVLDEKRLDVTDVYVEEYQTDPLTTPQDQLRVFIYVFPK</sequence>
<name>A0A5M6HZ75_9HYPH</name>
<dbReference type="AlphaFoldDB" id="A0A5M6HZ75"/>
<dbReference type="OrthoDB" id="8449526at2"/>
<dbReference type="InterPro" id="IPR010499">
    <property type="entry name" value="AraC_E-bd"/>
</dbReference>